<dbReference type="GO" id="GO:0006313">
    <property type="term" value="P:DNA transposition"/>
    <property type="evidence" value="ECO:0007669"/>
    <property type="project" value="InterPro"/>
</dbReference>
<dbReference type="Proteomes" id="UP000705508">
    <property type="component" value="Unassembled WGS sequence"/>
</dbReference>
<comment type="caution">
    <text evidence="2">The sequence shown here is derived from an EMBL/GenBank/DDBJ whole genome shotgun (WGS) entry which is preliminary data.</text>
</comment>
<dbReference type="GO" id="GO:0003677">
    <property type="term" value="F:DNA binding"/>
    <property type="evidence" value="ECO:0007669"/>
    <property type="project" value="InterPro"/>
</dbReference>
<organism evidence="2 3">
    <name type="scientific">Mordavella massiliensis</name>
    <dbReference type="NCBI Taxonomy" id="1871024"/>
    <lineage>
        <taxon>Bacteria</taxon>
        <taxon>Bacillati</taxon>
        <taxon>Bacillota</taxon>
        <taxon>Clostridia</taxon>
        <taxon>Eubacteriales</taxon>
        <taxon>Clostridiaceae</taxon>
        <taxon>Mordavella</taxon>
    </lineage>
</organism>
<gene>
    <name evidence="2" type="ORF">H6A20_07235</name>
</gene>
<dbReference type="PANTHER" id="PTHR34322">
    <property type="entry name" value="TRANSPOSASE, Y1_TNP DOMAIN-CONTAINING"/>
    <property type="match status" value="1"/>
</dbReference>
<proteinExistence type="predicted"/>
<dbReference type="Gene3D" id="3.30.70.1290">
    <property type="entry name" value="Transposase IS200-like"/>
    <property type="match status" value="1"/>
</dbReference>
<name>A0A938XAG7_9CLOT</name>
<sequence>MPERRRQKSSTGVYHVIVKGIARENNFGQTREKLYFKKVIKKYLKKYEVKIYSYCIMSNHAHLMIQADLEVLSLFMARILAEYAFYYNYKHNRNGHVFQNRFKSECIETEAYFWNCLRYIHMNPVKAGMAARVSGYRFSSMPEFFSDKETIIDPEIIISVREKFGDKTCFEKFHGDRKYEVFQDTYDEMEQQRLEIAEKIAKEMYETAGLDYQTQIFEEKAYREAYINQLQQMLNVSQRKSKILYSKIRNQVKNN</sequence>
<dbReference type="InterPro" id="IPR036515">
    <property type="entry name" value="Transposase_17_sf"/>
</dbReference>
<evidence type="ECO:0000259" key="1">
    <source>
        <dbReference type="SMART" id="SM01321"/>
    </source>
</evidence>
<dbReference type="InterPro" id="IPR002686">
    <property type="entry name" value="Transposase_17"/>
</dbReference>
<feature type="domain" description="Transposase IS200-like" evidence="1">
    <location>
        <begin position="9"/>
        <end position="123"/>
    </location>
</feature>
<reference evidence="2" key="1">
    <citation type="submission" date="2020-08" db="EMBL/GenBank/DDBJ databases">
        <authorList>
            <person name="Cejkova D."/>
            <person name="Kubasova T."/>
            <person name="Jahodarova E."/>
            <person name="Rychlik I."/>
        </authorList>
    </citation>
    <scope>NUCLEOTIDE SEQUENCE</scope>
    <source>
        <strain evidence="2">An582</strain>
    </source>
</reference>
<dbReference type="PANTHER" id="PTHR34322:SF2">
    <property type="entry name" value="TRANSPOSASE IS200-LIKE DOMAIN-CONTAINING PROTEIN"/>
    <property type="match status" value="1"/>
</dbReference>
<evidence type="ECO:0000313" key="2">
    <source>
        <dbReference type="EMBL" id="MBM6948450.1"/>
    </source>
</evidence>
<dbReference type="SUPFAM" id="SSF143422">
    <property type="entry name" value="Transposase IS200-like"/>
    <property type="match status" value="1"/>
</dbReference>
<evidence type="ECO:0000313" key="3">
    <source>
        <dbReference type="Proteomes" id="UP000705508"/>
    </source>
</evidence>
<reference evidence="2" key="2">
    <citation type="journal article" date="2021" name="Sci. Rep.">
        <title>The distribution of antibiotic resistance genes in chicken gut microbiota commensals.</title>
        <authorList>
            <person name="Juricova H."/>
            <person name="Matiasovicova J."/>
            <person name="Kubasova T."/>
            <person name="Cejkova D."/>
            <person name="Rychlik I."/>
        </authorList>
    </citation>
    <scope>NUCLEOTIDE SEQUENCE</scope>
    <source>
        <strain evidence="2">An582</strain>
    </source>
</reference>
<accession>A0A938XAG7</accession>
<dbReference type="GO" id="GO:0004803">
    <property type="term" value="F:transposase activity"/>
    <property type="evidence" value="ECO:0007669"/>
    <property type="project" value="InterPro"/>
</dbReference>
<dbReference type="AlphaFoldDB" id="A0A938XAG7"/>
<dbReference type="Pfam" id="PF01797">
    <property type="entry name" value="Y1_Tnp"/>
    <property type="match status" value="1"/>
</dbReference>
<protein>
    <submittedName>
        <fullName evidence="2">Transposase</fullName>
    </submittedName>
</protein>
<dbReference type="EMBL" id="JACJKS010000008">
    <property type="protein sequence ID" value="MBM6948450.1"/>
    <property type="molecule type" value="Genomic_DNA"/>
</dbReference>
<dbReference type="SMART" id="SM01321">
    <property type="entry name" value="Y1_Tnp"/>
    <property type="match status" value="1"/>
</dbReference>